<evidence type="ECO:0000259" key="2">
    <source>
        <dbReference type="Pfam" id="PF13968"/>
    </source>
</evidence>
<dbReference type="InterPro" id="IPR025315">
    <property type="entry name" value="DUF4220"/>
</dbReference>
<accession>A0ABQ7E0J5</accession>
<evidence type="ECO:0000313" key="4">
    <source>
        <dbReference type="Proteomes" id="UP000266723"/>
    </source>
</evidence>
<keyword evidence="1" id="KW-0812">Transmembrane</keyword>
<protein>
    <recommendedName>
        <fullName evidence="2">DUF4220 domain-containing protein</fullName>
    </recommendedName>
</protein>
<dbReference type="Pfam" id="PF13968">
    <property type="entry name" value="DUF4220"/>
    <property type="match status" value="2"/>
</dbReference>
<feature type="transmembrane region" description="Helical" evidence="1">
    <location>
        <begin position="333"/>
        <end position="351"/>
    </location>
</feature>
<feature type="transmembrane region" description="Helical" evidence="1">
    <location>
        <begin position="15"/>
        <end position="34"/>
    </location>
</feature>
<feature type="transmembrane region" description="Helical" evidence="1">
    <location>
        <begin position="247"/>
        <end position="269"/>
    </location>
</feature>
<dbReference type="Pfam" id="PF04578">
    <property type="entry name" value="DUF594"/>
    <property type="match status" value="1"/>
</dbReference>
<dbReference type="EMBL" id="QGKV02000299">
    <property type="protein sequence ID" value="KAF3590789.1"/>
    <property type="molecule type" value="Genomic_DNA"/>
</dbReference>
<dbReference type="InterPro" id="IPR007658">
    <property type="entry name" value="DUF594"/>
</dbReference>
<comment type="caution">
    <text evidence="3">The sequence shown here is derived from an EMBL/GenBank/DDBJ whole genome shotgun (WGS) entry which is preliminary data.</text>
</comment>
<name>A0ABQ7E0J5_BRACR</name>
<keyword evidence="1" id="KW-0472">Membrane</keyword>
<organism evidence="3 4">
    <name type="scientific">Brassica cretica</name>
    <name type="common">Mustard</name>
    <dbReference type="NCBI Taxonomy" id="69181"/>
    <lineage>
        <taxon>Eukaryota</taxon>
        <taxon>Viridiplantae</taxon>
        <taxon>Streptophyta</taxon>
        <taxon>Embryophyta</taxon>
        <taxon>Tracheophyta</taxon>
        <taxon>Spermatophyta</taxon>
        <taxon>Magnoliopsida</taxon>
        <taxon>eudicotyledons</taxon>
        <taxon>Gunneridae</taxon>
        <taxon>Pentapetalae</taxon>
        <taxon>rosids</taxon>
        <taxon>malvids</taxon>
        <taxon>Brassicales</taxon>
        <taxon>Brassicaceae</taxon>
        <taxon>Brassiceae</taxon>
        <taxon>Brassica</taxon>
    </lineage>
</organism>
<feature type="transmembrane region" description="Helical" evidence="1">
    <location>
        <begin position="46"/>
        <end position="68"/>
    </location>
</feature>
<dbReference type="PANTHER" id="PTHR31325">
    <property type="entry name" value="OS01G0798800 PROTEIN-RELATED"/>
    <property type="match status" value="1"/>
</dbReference>
<reference evidence="3 4" key="1">
    <citation type="journal article" date="2020" name="BMC Genomics">
        <title>Intraspecific diversification of the crop wild relative Brassica cretica Lam. using demographic model selection.</title>
        <authorList>
            <person name="Kioukis A."/>
            <person name="Michalopoulou V.A."/>
            <person name="Briers L."/>
            <person name="Pirintsos S."/>
            <person name="Studholme D.J."/>
            <person name="Pavlidis P."/>
            <person name="Sarris P.F."/>
        </authorList>
    </citation>
    <scope>NUCLEOTIDE SEQUENCE [LARGE SCALE GENOMIC DNA]</scope>
    <source>
        <strain evidence="4">cv. PFS-1207/04</strain>
    </source>
</reference>
<keyword evidence="4" id="KW-1185">Reference proteome</keyword>
<feature type="transmembrane region" description="Helical" evidence="1">
    <location>
        <begin position="405"/>
        <end position="426"/>
    </location>
</feature>
<gene>
    <name evidence="3" type="ORF">DY000_02024591</name>
</gene>
<evidence type="ECO:0000313" key="3">
    <source>
        <dbReference type="EMBL" id="KAF3590789.1"/>
    </source>
</evidence>
<evidence type="ECO:0000256" key="1">
    <source>
        <dbReference type="SAM" id="Phobius"/>
    </source>
</evidence>
<keyword evidence="1" id="KW-1133">Transmembrane helix</keyword>
<feature type="transmembrane region" description="Helical" evidence="1">
    <location>
        <begin position="88"/>
        <end position="110"/>
    </location>
</feature>
<dbReference type="Proteomes" id="UP000266723">
    <property type="component" value="Unassembled WGS sequence"/>
</dbReference>
<sequence length="719" mass="82762">MRVIPPAVKEILDKWNIRGLVILSLVFQTSLIFLAPLRKRTSKKLLAMILWTAYLLADWTANYAVAQITKNQGKEPKPDDPPKNKKLLALWAPFLLLHLGGPDTITALALEDNALWARHLFGLVSQALAGAYAVVQSMDNPLWPPIALLFITAVIKYTERTRALYTASLDKFKDQIRKPADTGPNYAKLMEEYDSRKDSNLPTDIVLIDEPDKHDRPPTLKPGPDPLNHLKIVQPEKSVDFHGADVVITYTLFIVGIALELSSLAMFLLSDWMFAVSSKLNDDQVKDESFIDSFLNRLLAFRKPRWTPMDSRKTMHACKGNRTREVLTTPFLLRRWSGVIYGFNFIGYCLKAKVSKINRRSEFVWEFVVSMFDYVIRIFQSLSGWIKDLESSVRTFIRRWSKKNHMIYCTVYPLYLVFFSVIPWVFRKLWGYVDRIFSVKSHIDQIRFVSSEPLTRNQWEFIFSELKRKSEFAETPERAKKVSSARGEWVLQDSKLEEVERLMRYVANVDYDQSLLLWHIATELCFQEEEDKEVENGSGKSCDDREFSKIISDYMMYLLIMQPKLMSEVAGIGTIRFRDTLDEAKRFFKGRHFKNLRDMKRGSKMVLEVSNDIEPMHVKGDRSKSVLFDASMLAKELKRLDGSSSSASHGDGKWRVLSKVWVELLSYAASHCKATEQVAQLSRGGELLNFVWLLMAHFGLADQFQINKGDARAKLVVGE</sequence>
<proteinExistence type="predicted"/>
<feature type="domain" description="DUF4220" evidence="2">
    <location>
        <begin position="51"/>
        <end position="197"/>
    </location>
</feature>
<feature type="domain" description="DUF4220" evidence="2">
    <location>
        <begin position="239"/>
        <end position="347"/>
    </location>
</feature>